<dbReference type="RefSeq" id="WP_010882122.1">
    <property type="nucleotide sequence ID" value="NC_010741.1"/>
</dbReference>
<organism evidence="1 2">
    <name type="scientific">Treponema pallidum subsp. pallidum (strain SS14)</name>
    <dbReference type="NCBI Taxonomy" id="455434"/>
    <lineage>
        <taxon>Bacteria</taxon>
        <taxon>Pseudomonadati</taxon>
        <taxon>Spirochaetota</taxon>
        <taxon>Spirochaetia</taxon>
        <taxon>Spirochaetales</taxon>
        <taxon>Treponemataceae</taxon>
        <taxon>Treponema</taxon>
    </lineage>
</organism>
<proteinExistence type="predicted"/>
<dbReference type="SMR" id="A0A0H3BIY1"/>
<dbReference type="PATRIC" id="fig|455434.6.peg.670"/>
<sequence length="202" mass="21755">MQYSGPMQEEVSERTCLVSDPSLSSVAGAGSGVVQAYVARQLARQVHACVDCGMRGIRRAVRRFAADVIAREAPELTAAKREALLDAWVPSPSSEHVAVGSQPAQACGGAPLPADVQYSMVLHFVWYGLGVLSEQERVQLEQAVPHWPQVYWSCFSPQLKRLIKACLTGLLDVEAFCAAVRTLLGIAGMDTAADASIHPHEK</sequence>
<dbReference type="Proteomes" id="UP000001202">
    <property type="component" value="Chromosome"/>
</dbReference>
<dbReference type="AlphaFoldDB" id="A0A0H3BIY1"/>
<evidence type="ECO:0000313" key="2">
    <source>
        <dbReference type="Proteomes" id="UP000001202"/>
    </source>
</evidence>
<evidence type="ECO:0000313" key="1">
    <source>
        <dbReference type="EMBL" id="ACD71095.1"/>
    </source>
</evidence>
<dbReference type="EMBL" id="CP000805">
    <property type="protein sequence ID" value="ACD71095.1"/>
    <property type="molecule type" value="Genomic_DNA"/>
</dbReference>
<reference evidence="1 2" key="1">
    <citation type="journal article" date="2008" name="BMC Microbiol.">
        <title>Complete genome sequence of Treponema pallidum ssp. pallidum strain SS14 determined with oligonucleotide arrays.</title>
        <authorList>
            <person name="Matejkova P."/>
            <person name="Strouhal M."/>
            <person name="Smajs D."/>
            <person name="Norris S.J."/>
            <person name="Palzkill T."/>
            <person name="Petrosino J.F."/>
            <person name="Sodergren E."/>
            <person name="Norton J.E."/>
            <person name="Singh J."/>
            <person name="Richmond T.A."/>
            <person name="Molla M.N."/>
            <person name="Albert T.J."/>
            <person name="Weinstock G.M."/>
        </authorList>
    </citation>
    <scope>NUCLEOTIDE SEQUENCE [LARGE SCALE GENOMIC DNA]</scope>
    <source>
        <strain evidence="1 2">SS14</strain>
    </source>
</reference>
<gene>
    <name evidence="1" type="ordered locus">TPASS_0677</name>
</gene>
<protein>
    <submittedName>
        <fullName evidence="1">Uncharacterized protein</fullName>
    </submittedName>
</protein>
<dbReference type="GeneID" id="93876445"/>
<accession>A0A0H3BIY1</accession>
<dbReference type="KEGG" id="tpp:TPASS_0677"/>
<name>A0A0H3BIY1_TREPS</name>